<comment type="caution">
    <text evidence="3">The sequence shown here is derived from an EMBL/GenBank/DDBJ whole genome shotgun (WGS) entry which is preliminary data.</text>
</comment>
<dbReference type="PANTHER" id="PTHR38731">
    <property type="entry name" value="LIPL45-RELATED LIPOPROTEIN-RELATED"/>
    <property type="match status" value="1"/>
</dbReference>
<dbReference type="InterPro" id="IPR006860">
    <property type="entry name" value="FecR"/>
</dbReference>
<feature type="domain" description="FecR protein" evidence="2">
    <location>
        <begin position="90"/>
        <end position="192"/>
    </location>
</feature>
<dbReference type="AlphaFoldDB" id="A0A532V397"/>
<evidence type="ECO:0000313" key="3">
    <source>
        <dbReference type="EMBL" id="TKJ41629.1"/>
    </source>
</evidence>
<proteinExistence type="predicted"/>
<protein>
    <recommendedName>
        <fullName evidence="2">FecR protein domain-containing protein</fullName>
    </recommendedName>
</protein>
<accession>A0A532V397</accession>
<dbReference type="Proteomes" id="UP000319619">
    <property type="component" value="Unassembled WGS sequence"/>
</dbReference>
<gene>
    <name evidence="3" type="ORF">CEE37_03420</name>
</gene>
<name>A0A532V397_UNCL8</name>
<dbReference type="Gene3D" id="2.60.120.1440">
    <property type="match status" value="1"/>
</dbReference>
<evidence type="ECO:0000259" key="2">
    <source>
        <dbReference type="Pfam" id="PF04773"/>
    </source>
</evidence>
<evidence type="ECO:0000313" key="4">
    <source>
        <dbReference type="Proteomes" id="UP000319619"/>
    </source>
</evidence>
<feature type="region of interest" description="Disordered" evidence="1">
    <location>
        <begin position="255"/>
        <end position="280"/>
    </location>
</feature>
<dbReference type="EMBL" id="NJBN01000002">
    <property type="protein sequence ID" value="TKJ41629.1"/>
    <property type="molecule type" value="Genomic_DNA"/>
</dbReference>
<evidence type="ECO:0000256" key="1">
    <source>
        <dbReference type="SAM" id="MobiDB-lite"/>
    </source>
</evidence>
<reference evidence="3 4" key="1">
    <citation type="submission" date="2017-06" db="EMBL/GenBank/DDBJ databases">
        <title>Novel microbial phyla capable of carbon fixation and sulfur reduction in deep-sea sediments.</title>
        <authorList>
            <person name="Huang J."/>
            <person name="Baker B."/>
            <person name="Wang Y."/>
        </authorList>
    </citation>
    <scope>NUCLEOTIDE SEQUENCE [LARGE SCALE GENOMIC DNA]</scope>
    <source>
        <strain evidence="3">B3_LCP</strain>
    </source>
</reference>
<organism evidence="3 4">
    <name type="scientific">candidate division LCP-89 bacterium B3_LCP</name>
    <dbReference type="NCBI Taxonomy" id="2012998"/>
    <lineage>
        <taxon>Bacteria</taxon>
        <taxon>Pseudomonadati</taxon>
        <taxon>Bacteria division LCP-89</taxon>
    </lineage>
</organism>
<sequence length="280" mass="31965">MYKVLNKYTLIGFAVILLLSGLLAVSSLSADEVPKTSEDPEDILRDINYMMELTKNSGEVTYLEGRAKRLPKQSERWIKAEEGSEIEGGDKVRTLRESRAELALKELNIIRMAPLTTIDIIKLYEETKESLDETQINVEKGDIWALVEEVEEDAKFNISTPVTGAAITGTKFRISVREDSSTVLKVYEGEVRITNKSEQLDQTPQELPEMQPRQIQGPKQIEGPRQVTFEVWYYIVKNMQEIHIGKDGQLLASGSFSADDPDEKNSWVQWNLQRDKERKR</sequence>
<dbReference type="Pfam" id="PF04773">
    <property type="entry name" value="FecR"/>
    <property type="match status" value="1"/>
</dbReference>